<dbReference type="STRING" id="409849.ENSPMGP00000018940"/>
<organism evidence="5 6">
    <name type="scientific">Periophthalmus magnuspinnatus</name>
    <dbReference type="NCBI Taxonomy" id="409849"/>
    <lineage>
        <taxon>Eukaryota</taxon>
        <taxon>Metazoa</taxon>
        <taxon>Chordata</taxon>
        <taxon>Craniata</taxon>
        <taxon>Vertebrata</taxon>
        <taxon>Euteleostomi</taxon>
        <taxon>Actinopterygii</taxon>
        <taxon>Neopterygii</taxon>
        <taxon>Teleostei</taxon>
        <taxon>Neoteleostei</taxon>
        <taxon>Acanthomorphata</taxon>
        <taxon>Gobiaria</taxon>
        <taxon>Gobiiformes</taxon>
        <taxon>Gobioidei</taxon>
        <taxon>Gobiidae</taxon>
        <taxon>Oxudercinae</taxon>
        <taxon>Periophthalmus</taxon>
    </lineage>
</organism>
<evidence type="ECO:0000256" key="1">
    <source>
        <dbReference type="ARBA" id="ARBA00022741"/>
    </source>
</evidence>
<sequence>VSSVMASPVEYTIGGVKIHFPCKAYPSQLAMMNSIMRGLNNGQNCLLESPTGSGKSLALLCSTLGWHHAQFCKSETPGSRKEVHWKCLFKIQIDLLVQYLLIYEHQL</sequence>
<accession>A0A3B4AQG3</accession>
<evidence type="ECO:0000313" key="6">
    <source>
        <dbReference type="Proteomes" id="UP000261520"/>
    </source>
</evidence>
<keyword evidence="1" id="KW-0547">Nucleotide-binding</keyword>
<dbReference type="Gene3D" id="3.40.50.300">
    <property type="entry name" value="P-loop containing nucleotide triphosphate hydrolases"/>
    <property type="match status" value="1"/>
</dbReference>
<dbReference type="PROSITE" id="PS51193">
    <property type="entry name" value="HELICASE_ATP_BIND_2"/>
    <property type="match status" value="1"/>
</dbReference>
<dbReference type="GO" id="GO:0016787">
    <property type="term" value="F:hydrolase activity"/>
    <property type="evidence" value="ECO:0007669"/>
    <property type="project" value="UniProtKB-KW"/>
</dbReference>
<name>A0A3B4AQG3_9GOBI</name>
<keyword evidence="3" id="KW-0067">ATP-binding</keyword>
<evidence type="ECO:0000259" key="4">
    <source>
        <dbReference type="PROSITE" id="PS51193"/>
    </source>
</evidence>
<dbReference type="Proteomes" id="UP000261520">
    <property type="component" value="Unplaced"/>
</dbReference>
<dbReference type="SUPFAM" id="SSF52540">
    <property type="entry name" value="P-loop containing nucleoside triphosphate hydrolases"/>
    <property type="match status" value="1"/>
</dbReference>
<dbReference type="InterPro" id="IPR045028">
    <property type="entry name" value="DinG/Rad3-like"/>
</dbReference>
<dbReference type="GO" id="GO:0005524">
    <property type="term" value="F:ATP binding"/>
    <property type="evidence" value="ECO:0007669"/>
    <property type="project" value="UniProtKB-KW"/>
</dbReference>
<dbReference type="PANTHER" id="PTHR11472">
    <property type="entry name" value="DNA REPAIR DEAD HELICASE RAD3/XP-D SUBFAMILY MEMBER"/>
    <property type="match status" value="1"/>
</dbReference>
<evidence type="ECO:0000256" key="3">
    <source>
        <dbReference type="ARBA" id="ARBA00022840"/>
    </source>
</evidence>
<dbReference type="PANTHER" id="PTHR11472:SF47">
    <property type="entry name" value="FANCONI ANEMIA GROUP J PROTEIN"/>
    <property type="match status" value="1"/>
</dbReference>
<dbReference type="InterPro" id="IPR027417">
    <property type="entry name" value="P-loop_NTPase"/>
</dbReference>
<dbReference type="AlphaFoldDB" id="A0A3B4AQG3"/>
<dbReference type="InterPro" id="IPR014013">
    <property type="entry name" value="Helic_SF1/SF2_ATP-bd_DinG/Rad3"/>
</dbReference>
<dbReference type="GO" id="GO:1990918">
    <property type="term" value="P:double-strand break repair involved in meiotic recombination"/>
    <property type="evidence" value="ECO:0007669"/>
    <property type="project" value="TreeGrafter"/>
</dbReference>
<dbReference type="Ensembl" id="ENSPMGT00000020195.1">
    <property type="protein sequence ID" value="ENSPMGP00000018940.1"/>
    <property type="gene ID" value="ENSPMGG00000015412.1"/>
</dbReference>
<dbReference type="GO" id="GO:0006289">
    <property type="term" value="P:nucleotide-excision repair"/>
    <property type="evidence" value="ECO:0007669"/>
    <property type="project" value="TreeGrafter"/>
</dbReference>
<dbReference type="GO" id="GO:0003678">
    <property type="term" value="F:DNA helicase activity"/>
    <property type="evidence" value="ECO:0007669"/>
    <property type="project" value="TreeGrafter"/>
</dbReference>
<proteinExistence type="predicted"/>
<feature type="domain" description="Helicase ATP-binding" evidence="4">
    <location>
        <begin position="14"/>
        <end position="107"/>
    </location>
</feature>
<evidence type="ECO:0000313" key="5">
    <source>
        <dbReference type="Ensembl" id="ENSPMGP00000018940.1"/>
    </source>
</evidence>
<keyword evidence="2" id="KW-0378">Hydrolase</keyword>
<reference evidence="5" key="1">
    <citation type="submission" date="2025-08" db="UniProtKB">
        <authorList>
            <consortium name="Ensembl"/>
        </authorList>
    </citation>
    <scope>IDENTIFICATION</scope>
</reference>
<reference evidence="5" key="2">
    <citation type="submission" date="2025-09" db="UniProtKB">
        <authorList>
            <consortium name="Ensembl"/>
        </authorList>
    </citation>
    <scope>IDENTIFICATION</scope>
</reference>
<protein>
    <recommendedName>
        <fullName evidence="4">Helicase ATP-binding domain-containing protein</fullName>
    </recommendedName>
</protein>
<evidence type="ECO:0000256" key="2">
    <source>
        <dbReference type="ARBA" id="ARBA00022801"/>
    </source>
</evidence>
<dbReference type="GO" id="GO:0005634">
    <property type="term" value="C:nucleus"/>
    <property type="evidence" value="ECO:0007669"/>
    <property type="project" value="TreeGrafter"/>
</dbReference>
<keyword evidence="6" id="KW-1185">Reference proteome</keyword>